<evidence type="ECO:0000313" key="1">
    <source>
        <dbReference type="EMBL" id="CAG8574527.1"/>
    </source>
</evidence>
<sequence>VLDRPKTGMIVYLLMNGNLELVEEKVLTLTQPFDHSTIQSNFGLVVKRFQATR</sequence>
<feature type="non-terminal residue" evidence="1">
    <location>
        <position position="1"/>
    </location>
</feature>
<gene>
    <name evidence="1" type="ORF">ACOLOM_LOCUS5732</name>
</gene>
<reference evidence="1" key="1">
    <citation type="submission" date="2021-06" db="EMBL/GenBank/DDBJ databases">
        <authorList>
            <person name="Kallberg Y."/>
            <person name="Tangrot J."/>
            <person name="Rosling A."/>
        </authorList>
    </citation>
    <scope>NUCLEOTIDE SEQUENCE</scope>
    <source>
        <strain evidence="1">CL356</strain>
    </source>
</reference>
<organism evidence="1 2">
    <name type="scientific">Acaulospora colombiana</name>
    <dbReference type="NCBI Taxonomy" id="27376"/>
    <lineage>
        <taxon>Eukaryota</taxon>
        <taxon>Fungi</taxon>
        <taxon>Fungi incertae sedis</taxon>
        <taxon>Mucoromycota</taxon>
        <taxon>Glomeromycotina</taxon>
        <taxon>Glomeromycetes</taxon>
        <taxon>Diversisporales</taxon>
        <taxon>Acaulosporaceae</taxon>
        <taxon>Acaulospora</taxon>
    </lineage>
</organism>
<dbReference type="Proteomes" id="UP000789525">
    <property type="component" value="Unassembled WGS sequence"/>
</dbReference>
<proteinExistence type="predicted"/>
<accession>A0ACA9M8R6</accession>
<evidence type="ECO:0000313" key="2">
    <source>
        <dbReference type="Proteomes" id="UP000789525"/>
    </source>
</evidence>
<comment type="caution">
    <text evidence="1">The sequence shown here is derived from an EMBL/GenBank/DDBJ whole genome shotgun (WGS) entry which is preliminary data.</text>
</comment>
<dbReference type="EMBL" id="CAJVPT010010903">
    <property type="protein sequence ID" value="CAG8574527.1"/>
    <property type="molecule type" value="Genomic_DNA"/>
</dbReference>
<keyword evidence="2" id="KW-1185">Reference proteome</keyword>
<protein>
    <submittedName>
        <fullName evidence="1">1593_t:CDS:1</fullName>
    </submittedName>
</protein>
<name>A0ACA9M8R6_9GLOM</name>